<comment type="caution">
    <text evidence="3">The sequence shown here is derived from an EMBL/GenBank/DDBJ whole genome shotgun (WGS) entry which is preliminary data.</text>
</comment>
<dbReference type="PANTHER" id="PTHR45947">
    <property type="entry name" value="SULFOQUINOVOSYL TRANSFERASE SQD2"/>
    <property type="match status" value="1"/>
</dbReference>
<dbReference type="Pfam" id="PF13579">
    <property type="entry name" value="Glyco_trans_4_4"/>
    <property type="match status" value="1"/>
</dbReference>
<organism evidence="3 4">
    <name type="scientific">Candidatus Falkowbacteria bacterium RIFOXYC2_FULL_48_21</name>
    <dbReference type="NCBI Taxonomy" id="1798005"/>
    <lineage>
        <taxon>Bacteria</taxon>
        <taxon>Candidatus Falkowiibacteriota</taxon>
    </lineage>
</organism>
<protein>
    <recommendedName>
        <fullName evidence="5">Glycosyltransferase subfamily 4-like N-terminal domain-containing protein</fullName>
    </recommendedName>
</protein>
<evidence type="ECO:0000259" key="2">
    <source>
        <dbReference type="Pfam" id="PF13579"/>
    </source>
</evidence>
<evidence type="ECO:0000313" key="3">
    <source>
        <dbReference type="EMBL" id="OGF34317.1"/>
    </source>
</evidence>
<dbReference type="InterPro" id="IPR050194">
    <property type="entry name" value="Glycosyltransferase_grp1"/>
</dbReference>
<proteinExistence type="predicted"/>
<gene>
    <name evidence="3" type="ORF">A2482_00805</name>
</gene>
<dbReference type="Proteomes" id="UP000178656">
    <property type="component" value="Unassembled WGS sequence"/>
</dbReference>
<evidence type="ECO:0000313" key="4">
    <source>
        <dbReference type="Proteomes" id="UP000178656"/>
    </source>
</evidence>
<dbReference type="SUPFAM" id="SSF53756">
    <property type="entry name" value="UDP-Glycosyltransferase/glycogen phosphorylase"/>
    <property type="match status" value="1"/>
</dbReference>
<dbReference type="Pfam" id="PF00534">
    <property type="entry name" value="Glycos_transf_1"/>
    <property type="match status" value="1"/>
</dbReference>
<evidence type="ECO:0000259" key="1">
    <source>
        <dbReference type="Pfam" id="PF00534"/>
    </source>
</evidence>
<sequence>MKNKILIVTQYFPPDVTAAAFRISETAALLRAGGYDVTILTAHPHRSPVQTMERDEYAQVVRVKISGLSGKETKGYLKHYLSFMVNAIVAGVKLKFRPDFVIASSPPLFVSLAGWLIAKFKRAKFILDIRDIWPDSAVGTGHIEEKSVFYKTGKVLEKFIYRRADIISCVSKGMRDHIVQISKKNIPCLVLYNGLSKKFIDECQFDSQKEWQRSDEFVISYVGNMGYAQNLNQIIDAAAELSTMPVKFALIGEGSVKDALMASAKQKQLQNVSFQNGCSKEAAFASQLQSHALVIILKDSPAFKRTIPSKVFDYLWANKPILFGIEGEGRELLASLPGNFYFDVRNPQTLIDAVRNLYENYDFYKANAMNNREFVLSNFTREKMTELLIAQLKSL</sequence>
<feature type="domain" description="Glycosyl transferase family 1" evidence="1">
    <location>
        <begin position="208"/>
        <end position="370"/>
    </location>
</feature>
<dbReference type="AlphaFoldDB" id="A0A1F5T5S5"/>
<dbReference type="CDD" id="cd03794">
    <property type="entry name" value="GT4_WbuB-like"/>
    <property type="match status" value="1"/>
</dbReference>
<evidence type="ECO:0008006" key="5">
    <source>
        <dbReference type="Google" id="ProtNLM"/>
    </source>
</evidence>
<dbReference type="EMBL" id="MFGM01000074">
    <property type="protein sequence ID" value="OGF34317.1"/>
    <property type="molecule type" value="Genomic_DNA"/>
</dbReference>
<name>A0A1F5T5S5_9BACT</name>
<accession>A0A1F5T5S5</accession>
<dbReference type="GO" id="GO:0016758">
    <property type="term" value="F:hexosyltransferase activity"/>
    <property type="evidence" value="ECO:0007669"/>
    <property type="project" value="TreeGrafter"/>
</dbReference>
<feature type="domain" description="Glycosyltransferase subfamily 4-like N-terminal" evidence="2">
    <location>
        <begin position="20"/>
        <end position="194"/>
    </location>
</feature>
<dbReference type="Gene3D" id="3.40.50.2000">
    <property type="entry name" value="Glycogen Phosphorylase B"/>
    <property type="match status" value="2"/>
</dbReference>
<dbReference type="InterPro" id="IPR001296">
    <property type="entry name" value="Glyco_trans_1"/>
</dbReference>
<dbReference type="InterPro" id="IPR028098">
    <property type="entry name" value="Glyco_trans_4-like_N"/>
</dbReference>
<dbReference type="PANTHER" id="PTHR45947:SF3">
    <property type="entry name" value="SULFOQUINOVOSYL TRANSFERASE SQD2"/>
    <property type="match status" value="1"/>
</dbReference>
<reference evidence="3 4" key="1">
    <citation type="journal article" date="2016" name="Nat. Commun.">
        <title>Thousands of microbial genomes shed light on interconnected biogeochemical processes in an aquifer system.</title>
        <authorList>
            <person name="Anantharaman K."/>
            <person name="Brown C.T."/>
            <person name="Hug L.A."/>
            <person name="Sharon I."/>
            <person name="Castelle C.J."/>
            <person name="Probst A.J."/>
            <person name="Thomas B.C."/>
            <person name="Singh A."/>
            <person name="Wilkins M.J."/>
            <person name="Karaoz U."/>
            <person name="Brodie E.L."/>
            <person name="Williams K.H."/>
            <person name="Hubbard S.S."/>
            <person name="Banfield J.F."/>
        </authorList>
    </citation>
    <scope>NUCLEOTIDE SEQUENCE [LARGE SCALE GENOMIC DNA]</scope>
</reference>